<dbReference type="Pfam" id="PF01225">
    <property type="entry name" value="Mur_ligase"/>
    <property type="match status" value="1"/>
</dbReference>
<dbReference type="InterPro" id="IPR036565">
    <property type="entry name" value="Mur-like_cat_sf"/>
</dbReference>
<evidence type="ECO:0000256" key="7">
    <source>
        <dbReference type="ARBA" id="ARBA00022984"/>
    </source>
</evidence>
<keyword evidence="3 10" id="KW-0132">Cell division</keyword>
<dbReference type="InterPro" id="IPR036615">
    <property type="entry name" value="Mur_ligase_C_dom_sf"/>
</dbReference>
<dbReference type="InterPro" id="IPR005863">
    <property type="entry name" value="UDP-N-AcMur_synth"/>
</dbReference>
<dbReference type="SUPFAM" id="SSF53623">
    <property type="entry name" value="MurD-like peptide ligases, catalytic domain"/>
    <property type="match status" value="1"/>
</dbReference>
<dbReference type="GO" id="GO:0008360">
    <property type="term" value="P:regulation of cell shape"/>
    <property type="evidence" value="ECO:0007669"/>
    <property type="project" value="UniProtKB-KW"/>
</dbReference>
<evidence type="ECO:0000256" key="3">
    <source>
        <dbReference type="ARBA" id="ARBA00022618"/>
    </source>
</evidence>
<comment type="function">
    <text evidence="10 11">Involved in cell wall formation. Catalyzes the final step in the synthesis of UDP-N-acetylmuramoyl-pentapeptide, the precursor of murein.</text>
</comment>
<keyword evidence="6 10" id="KW-0133">Cell shape</keyword>
<dbReference type="InterPro" id="IPR013221">
    <property type="entry name" value="Mur_ligase_cen"/>
</dbReference>
<dbReference type="Pfam" id="PF08245">
    <property type="entry name" value="Mur_ligase_M"/>
    <property type="match status" value="1"/>
</dbReference>
<evidence type="ECO:0000256" key="4">
    <source>
        <dbReference type="ARBA" id="ARBA00022741"/>
    </source>
</evidence>
<feature type="domain" description="Mur ligase C-terminal" evidence="13">
    <location>
        <begin position="339"/>
        <end position="453"/>
    </location>
</feature>
<keyword evidence="8 10" id="KW-0131">Cell cycle</keyword>
<comment type="pathway">
    <text evidence="10 11">Cell wall biogenesis; peptidoglycan biosynthesis.</text>
</comment>
<evidence type="ECO:0000256" key="5">
    <source>
        <dbReference type="ARBA" id="ARBA00022840"/>
    </source>
</evidence>
<organism evidence="15 16">
    <name type="scientific">Aureimonas endophytica</name>
    <dbReference type="NCBI Taxonomy" id="2027858"/>
    <lineage>
        <taxon>Bacteria</taxon>
        <taxon>Pseudomonadati</taxon>
        <taxon>Pseudomonadota</taxon>
        <taxon>Alphaproteobacteria</taxon>
        <taxon>Hyphomicrobiales</taxon>
        <taxon>Aurantimonadaceae</taxon>
        <taxon>Aureimonas</taxon>
    </lineage>
</organism>
<dbReference type="EC" id="6.3.2.10" evidence="10 11"/>
<dbReference type="Gene3D" id="3.90.190.20">
    <property type="entry name" value="Mur ligase, C-terminal domain"/>
    <property type="match status" value="1"/>
</dbReference>
<proteinExistence type="inferred from homology"/>
<evidence type="ECO:0000259" key="14">
    <source>
        <dbReference type="Pfam" id="PF08245"/>
    </source>
</evidence>
<evidence type="ECO:0000256" key="1">
    <source>
        <dbReference type="ARBA" id="ARBA00022490"/>
    </source>
</evidence>
<keyword evidence="4 10" id="KW-0547">Nucleotide-binding</keyword>
<dbReference type="PANTHER" id="PTHR43024">
    <property type="entry name" value="UDP-N-ACETYLMURAMOYL-TRIPEPTIDE--D-ALANYL-D-ALANINE LIGASE"/>
    <property type="match status" value="1"/>
</dbReference>
<dbReference type="Pfam" id="PF02875">
    <property type="entry name" value="Mur_ligase_C"/>
    <property type="match status" value="1"/>
</dbReference>
<dbReference type="Gene3D" id="3.40.1390.10">
    <property type="entry name" value="MurE/MurF, N-terminal domain"/>
    <property type="match status" value="1"/>
</dbReference>
<reference evidence="15" key="2">
    <citation type="submission" date="2020-09" db="EMBL/GenBank/DDBJ databases">
        <authorList>
            <person name="Sun Q."/>
            <person name="Zhou Y."/>
        </authorList>
    </citation>
    <scope>NUCLEOTIDE SEQUENCE</scope>
    <source>
        <strain evidence="15">CGMCC 1.15367</strain>
    </source>
</reference>
<comment type="catalytic activity">
    <reaction evidence="10 11">
        <text>D-alanyl-D-alanine + UDP-N-acetyl-alpha-D-muramoyl-L-alanyl-gamma-D-glutamyl-meso-2,6-diaminopimelate + ATP = UDP-N-acetyl-alpha-D-muramoyl-L-alanyl-gamma-D-glutamyl-meso-2,6-diaminopimeloyl-D-alanyl-D-alanine + ADP + phosphate + H(+)</text>
        <dbReference type="Rhea" id="RHEA:28374"/>
        <dbReference type="ChEBI" id="CHEBI:15378"/>
        <dbReference type="ChEBI" id="CHEBI:30616"/>
        <dbReference type="ChEBI" id="CHEBI:43474"/>
        <dbReference type="ChEBI" id="CHEBI:57822"/>
        <dbReference type="ChEBI" id="CHEBI:61386"/>
        <dbReference type="ChEBI" id="CHEBI:83905"/>
        <dbReference type="ChEBI" id="CHEBI:456216"/>
        <dbReference type="EC" id="6.3.2.10"/>
    </reaction>
</comment>
<name>A0A916ZFB6_9HYPH</name>
<evidence type="ECO:0000259" key="12">
    <source>
        <dbReference type="Pfam" id="PF01225"/>
    </source>
</evidence>
<accession>A0A916ZFB6</accession>
<gene>
    <name evidence="10 15" type="primary">murF</name>
    <name evidence="15" type="ORF">GCM10011390_08840</name>
</gene>
<keyword evidence="7 10" id="KW-0573">Peptidoglycan synthesis</keyword>
<evidence type="ECO:0000256" key="10">
    <source>
        <dbReference type="HAMAP-Rule" id="MF_02019"/>
    </source>
</evidence>
<keyword evidence="16" id="KW-1185">Reference proteome</keyword>
<dbReference type="AlphaFoldDB" id="A0A916ZFB6"/>
<keyword evidence="9 10" id="KW-0961">Cell wall biogenesis/degradation</keyword>
<evidence type="ECO:0000256" key="8">
    <source>
        <dbReference type="ARBA" id="ARBA00023306"/>
    </source>
</evidence>
<dbReference type="NCBIfam" id="TIGR01143">
    <property type="entry name" value="murF"/>
    <property type="match status" value="1"/>
</dbReference>
<reference evidence="15" key="1">
    <citation type="journal article" date="2014" name="Int. J. Syst. Evol. Microbiol.">
        <title>Complete genome sequence of Corynebacterium casei LMG S-19264T (=DSM 44701T), isolated from a smear-ripened cheese.</title>
        <authorList>
            <consortium name="US DOE Joint Genome Institute (JGI-PGF)"/>
            <person name="Walter F."/>
            <person name="Albersmeier A."/>
            <person name="Kalinowski J."/>
            <person name="Ruckert C."/>
        </authorList>
    </citation>
    <scope>NUCLEOTIDE SEQUENCE</scope>
    <source>
        <strain evidence="15">CGMCC 1.15367</strain>
    </source>
</reference>
<dbReference type="Gene3D" id="3.40.1190.10">
    <property type="entry name" value="Mur-like, catalytic domain"/>
    <property type="match status" value="1"/>
</dbReference>
<dbReference type="RefSeq" id="WP_188906971.1">
    <property type="nucleotide sequence ID" value="NZ_BMIQ01000001.1"/>
</dbReference>
<dbReference type="InterPro" id="IPR035911">
    <property type="entry name" value="MurE/MurF_N"/>
</dbReference>
<dbReference type="InterPro" id="IPR051046">
    <property type="entry name" value="MurCDEF_CellWall_CoF430Synth"/>
</dbReference>
<comment type="similarity">
    <text evidence="10">Belongs to the MurCDEF family. MurF subfamily.</text>
</comment>
<dbReference type="SUPFAM" id="SSF63418">
    <property type="entry name" value="MurE/MurF N-terminal domain"/>
    <property type="match status" value="1"/>
</dbReference>
<dbReference type="PANTHER" id="PTHR43024:SF1">
    <property type="entry name" value="UDP-N-ACETYLMURAMOYL-TRIPEPTIDE--D-ALANYL-D-ALANINE LIGASE"/>
    <property type="match status" value="1"/>
</dbReference>
<dbReference type="GO" id="GO:0051301">
    <property type="term" value="P:cell division"/>
    <property type="evidence" value="ECO:0007669"/>
    <property type="project" value="UniProtKB-KW"/>
</dbReference>
<dbReference type="GO" id="GO:0047480">
    <property type="term" value="F:UDP-N-acetylmuramoyl-tripeptide-D-alanyl-D-alanine ligase activity"/>
    <property type="evidence" value="ECO:0007669"/>
    <property type="project" value="UniProtKB-UniRule"/>
</dbReference>
<keyword evidence="2 10" id="KW-0436">Ligase</keyword>
<feature type="binding site" evidence="10">
    <location>
        <begin position="115"/>
        <end position="121"/>
    </location>
    <ligand>
        <name>ATP</name>
        <dbReference type="ChEBI" id="CHEBI:30616"/>
    </ligand>
</feature>
<dbReference type="GO" id="GO:0005737">
    <property type="term" value="C:cytoplasm"/>
    <property type="evidence" value="ECO:0007669"/>
    <property type="project" value="UniProtKB-SubCell"/>
</dbReference>
<dbReference type="GO" id="GO:0009252">
    <property type="term" value="P:peptidoglycan biosynthetic process"/>
    <property type="evidence" value="ECO:0007669"/>
    <property type="project" value="UniProtKB-UniRule"/>
</dbReference>
<feature type="domain" description="Mur ligase central" evidence="14">
    <location>
        <begin position="113"/>
        <end position="303"/>
    </location>
</feature>
<evidence type="ECO:0000256" key="2">
    <source>
        <dbReference type="ARBA" id="ARBA00022598"/>
    </source>
</evidence>
<dbReference type="SUPFAM" id="SSF53244">
    <property type="entry name" value="MurD-like peptide ligases, peptide-binding domain"/>
    <property type="match status" value="1"/>
</dbReference>
<evidence type="ECO:0000313" key="16">
    <source>
        <dbReference type="Proteomes" id="UP000644699"/>
    </source>
</evidence>
<dbReference type="NCBIfam" id="NF010693">
    <property type="entry name" value="PRK14093.1"/>
    <property type="match status" value="1"/>
</dbReference>
<feature type="domain" description="Mur ligase N-terminal catalytic" evidence="12">
    <location>
        <begin position="27"/>
        <end position="101"/>
    </location>
</feature>
<keyword evidence="1 10" id="KW-0963">Cytoplasm</keyword>
<dbReference type="Proteomes" id="UP000644699">
    <property type="component" value="Unassembled WGS sequence"/>
</dbReference>
<dbReference type="InterPro" id="IPR004101">
    <property type="entry name" value="Mur_ligase_C"/>
</dbReference>
<evidence type="ECO:0000313" key="15">
    <source>
        <dbReference type="EMBL" id="GGD92329.1"/>
    </source>
</evidence>
<evidence type="ECO:0000256" key="11">
    <source>
        <dbReference type="RuleBase" id="RU004136"/>
    </source>
</evidence>
<dbReference type="HAMAP" id="MF_02019">
    <property type="entry name" value="MurF"/>
    <property type="match status" value="1"/>
</dbReference>
<evidence type="ECO:0000259" key="13">
    <source>
        <dbReference type="Pfam" id="PF02875"/>
    </source>
</evidence>
<dbReference type="EMBL" id="BMIQ01000001">
    <property type="protein sequence ID" value="GGD92329.1"/>
    <property type="molecule type" value="Genomic_DNA"/>
</dbReference>
<dbReference type="GO" id="GO:0071555">
    <property type="term" value="P:cell wall organization"/>
    <property type="evidence" value="ECO:0007669"/>
    <property type="project" value="UniProtKB-KW"/>
</dbReference>
<dbReference type="InterPro" id="IPR000713">
    <property type="entry name" value="Mur_ligase_N"/>
</dbReference>
<evidence type="ECO:0000256" key="9">
    <source>
        <dbReference type="ARBA" id="ARBA00023316"/>
    </source>
</evidence>
<dbReference type="GO" id="GO:0005524">
    <property type="term" value="F:ATP binding"/>
    <property type="evidence" value="ECO:0007669"/>
    <property type="project" value="UniProtKB-UniRule"/>
</dbReference>
<sequence>MTEWLWEIDALIEALGGRAHGAMPAGITGLSIDTRSLRPGEAFFAIKGDRVDGHSYLTAAGAAGASVLVVSERKLPALGKMQSPFIVVDDVLAALGRLAMAARARSKAQIVAVTGSVGKTTTKEALRHALEASGPVHASAASFNNHWGVPLSLARLPAEARFGVFEIGMNHPDEIRPLVKLVRPHVAMVTLIAPAHLGHFASLDEIAAAKGEIFEGVVEGGTALVNADDPFAPALAGMAKAAGVSRIKTFGEHPEADYRLVEFQPLAEGAHMRAAVEGTMLDVGLSSPGRHIAQNLTAVLGCAALFGASLPATAAALSGWRVGKGRGEKHRIAWPGGGEVELLDESYNANPTSMRAAIAVLGATPTGEGGRRIAILGDMLELGDQTRELHAGLAEPLEGARADKVFMLGEAMKALDDALDGRIACEWHESAGELEASLLGQIRSGDVVMVKASNSMGLSKIVDRIIAAPSGPAARPAGAAPARGR</sequence>
<keyword evidence="5 10" id="KW-0067">ATP-binding</keyword>
<evidence type="ECO:0000256" key="6">
    <source>
        <dbReference type="ARBA" id="ARBA00022960"/>
    </source>
</evidence>
<comment type="subcellular location">
    <subcellularLocation>
        <location evidence="10 11">Cytoplasm</location>
    </subcellularLocation>
</comment>
<protein>
    <recommendedName>
        <fullName evidence="10 11">UDP-N-acetylmuramoyl-tripeptide--D-alanyl-D-alanine ligase</fullName>
        <ecNumber evidence="10 11">6.3.2.10</ecNumber>
    </recommendedName>
    <alternativeName>
        <fullName evidence="10">D-alanyl-D-alanine-adding enzyme</fullName>
    </alternativeName>
</protein>
<comment type="caution">
    <text evidence="15">The sequence shown here is derived from an EMBL/GenBank/DDBJ whole genome shotgun (WGS) entry which is preliminary data.</text>
</comment>